<evidence type="ECO:0000256" key="1">
    <source>
        <dbReference type="SAM" id="Phobius"/>
    </source>
</evidence>
<keyword evidence="1" id="KW-1133">Transmembrane helix</keyword>
<accession>A0A1X0VGF4</accession>
<keyword evidence="1" id="KW-0472">Membrane</keyword>
<dbReference type="eggNOG" id="ENOG50308HD">
    <property type="taxonomic scope" value="Bacteria"/>
</dbReference>
<protein>
    <submittedName>
        <fullName evidence="2">Uncharacterized protein</fullName>
    </submittedName>
</protein>
<name>A0A1X0VGF4_LEUPS</name>
<proteinExistence type="predicted"/>
<organism evidence="2 3">
    <name type="scientific">Leuconostoc pseudomesenteroides</name>
    <dbReference type="NCBI Taxonomy" id="33968"/>
    <lineage>
        <taxon>Bacteria</taxon>
        <taxon>Bacillati</taxon>
        <taxon>Bacillota</taxon>
        <taxon>Bacilli</taxon>
        <taxon>Lactobacillales</taxon>
        <taxon>Lactobacillaceae</taxon>
        <taxon>Leuconostoc</taxon>
    </lineage>
</organism>
<dbReference type="Proteomes" id="UP000192288">
    <property type="component" value="Unassembled WGS sequence"/>
</dbReference>
<dbReference type="EMBL" id="MPLS01000002">
    <property type="protein sequence ID" value="ORI98669.1"/>
    <property type="molecule type" value="Genomic_DNA"/>
</dbReference>
<dbReference type="AlphaFoldDB" id="A0A1X0VGF4"/>
<sequence length="146" mass="16976">MKVPMTTPLEQLRSGLMTLQNKTLIVIANFRNNILHNRDLRRERPIKMSDTRELTIVPYEEKSKVVDNTSFAYALEASITESEQTQKQHHSKLLRGFKNFFYHPLRVLAALIIIILSVYIALMFVKETNTNQNPISNSQPQYKTKN</sequence>
<evidence type="ECO:0000313" key="2">
    <source>
        <dbReference type="EMBL" id="ORI98669.1"/>
    </source>
</evidence>
<feature type="transmembrane region" description="Helical" evidence="1">
    <location>
        <begin position="105"/>
        <end position="125"/>
    </location>
</feature>
<evidence type="ECO:0000313" key="3">
    <source>
        <dbReference type="Proteomes" id="UP000192288"/>
    </source>
</evidence>
<reference evidence="2 3" key="1">
    <citation type="journal article" date="2017" name="Front. Microbiol.">
        <title>Genomic Characterization of Dairy Associated Leuconostoc Species and Diversity of Leuconostocs in Undefined Mixed Mesophilic Starter Cultures.</title>
        <authorList>
            <person name="Frantzen C.A."/>
            <person name="Kot W."/>
            <person name="Pedersen T.B."/>
            <person name="Ardo Y.M."/>
            <person name="Broadbent J.R."/>
            <person name="Neve H."/>
            <person name="Hansen L.H."/>
            <person name="Dal Bello F."/>
            <person name="Ostlie H.M."/>
            <person name="Kleppen H.P."/>
            <person name="Vogensen F.K."/>
            <person name="Holo H."/>
        </authorList>
    </citation>
    <scope>NUCLEOTIDE SEQUENCE [LARGE SCALE GENOMIC DNA]</scope>
    <source>
        <strain evidence="2 3">LMGCF08</strain>
    </source>
</reference>
<comment type="caution">
    <text evidence="2">The sequence shown here is derived from an EMBL/GenBank/DDBJ whole genome shotgun (WGS) entry which is preliminary data.</text>
</comment>
<dbReference type="RefSeq" id="WP_004912226.1">
    <property type="nucleotide sequence ID" value="NZ_MPLS01000002.1"/>
</dbReference>
<keyword evidence="1" id="KW-0812">Transmembrane</keyword>
<gene>
    <name evidence="2" type="ORF">BMR96_01285</name>
</gene>